<sequence>MESLPKFHHISRAEYQELLAVSRGDAVADYIIDNVSILDLINGGEISGPIVIKGRYIAGVGAEYADAPALQRIDARGATAVPGFIDAHLHIESSMMTPVTFETATLPRGLTTVICDPHEIVNVMGEAGFA</sequence>
<evidence type="ECO:0000313" key="3">
    <source>
        <dbReference type="EMBL" id="STH70803.1"/>
    </source>
</evidence>
<evidence type="ECO:0000259" key="2">
    <source>
        <dbReference type="Pfam" id="PF01979"/>
    </source>
</evidence>
<dbReference type="GO" id="GO:0000034">
    <property type="term" value="F:adenine deaminase activity"/>
    <property type="evidence" value="ECO:0007669"/>
    <property type="project" value="UniProtKB-EC"/>
</dbReference>
<name>A0A376NX07_ECOLX</name>
<accession>A0A376NX07</accession>
<dbReference type="SUPFAM" id="SSF51338">
    <property type="entry name" value="Composite domain of metallo-dependent hydrolases"/>
    <property type="match status" value="1"/>
</dbReference>
<dbReference type="Proteomes" id="UP000254428">
    <property type="component" value="Unassembled WGS sequence"/>
</dbReference>
<dbReference type="PANTHER" id="PTHR11113">
    <property type="entry name" value="N-ACETYLGLUCOSAMINE-6-PHOSPHATE DEACETYLASE"/>
    <property type="match status" value="1"/>
</dbReference>
<organism evidence="3 4">
    <name type="scientific">Escherichia coli</name>
    <dbReference type="NCBI Taxonomy" id="562"/>
    <lineage>
        <taxon>Bacteria</taxon>
        <taxon>Pseudomonadati</taxon>
        <taxon>Pseudomonadota</taxon>
        <taxon>Gammaproteobacteria</taxon>
        <taxon>Enterobacterales</taxon>
        <taxon>Enterobacteriaceae</taxon>
        <taxon>Escherichia</taxon>
    </lineage>
</organism>
<keyword evidence="1 3" id="KW-0378">Hydrolase</keyword>
<dbReference type="PANTHER" id="PTHR11113:SF2">
    <property type="entry name" value="ADENINE DEAMINASE"/>
    <property type="match status" value="1"/>
</dbReference>
<dbReference type="Pfam" id="PF01979">
    <property type="entry name" value="Amidohydro_1"/>
    <property type="match status" value="1"/>
</dbReference>
<protein>
    <submittedName>
        <fullName evidence="3">Adenine deaminase</fullName>
        <ecNumber evidence="3">3.5.4.2</ecNumber>
    </submittedName>
</protein>
<dbReference type="EMBL" id="UGBT01000002">
    <property type="protein sequence ID" value="STH70803.1"/>
    <property type="molecule type" value="Genomic_DNA"/>
</dbReference>
<gene>
    <name evidence="3" type="primary">ade_1</name>
    <name evidence="3" type="ORF">NCTC11341_02376</name>
</gene>
<evidence type="ECO:0000256" key="1">
    <source>
        <dbReference type="ARBA" id="ARBA00022801"/>
    </source>
</evidence>
<evidence type="ECO:0000313" key="4">
    <source>
        <dbReference type="Proteomes" id="UP000254428"/>
    </source>
</evidence>
<dbReference type="InterPro" id="IPR011059">
    <property type="entry name" value="Metal-dep_hydrolase_composite"/>
</dbReference>
<proteinExistence type="predicted"/>
<dbReference type="AlphaFoldDB" id="A0A376NX07"/>
<dbReference type="Gene3D" id="2.30.40.10">
    <property type="entry name" value="Urease, subunit C, domain 1"/>
    <property type="match status" value="1"/>
</dbReference>
<feature type="domain" description="Amidohydrolase-related" evidence="2">
    <location>
        <begin position="80"/>
        <end position="127"/>
    </location>
</feature>
<reference evidence="3 4" key="1">
    <citation type="submission" date="2018-06" db="EMBL/GenBank/DDBJ databases">
        <authorList>
            <consortium name="Pathogen Informatics"/>
            <person name="Doyle S."/>
        </authorList>
    </citation>
    <scope>NUCLEOTIDE SEQUENCE [LARGE SCALE GENOMIC DNA]</scope>
    <source>
        <strain evidence="3 4">NCTC11341</strain>
    </source>
</reference>
<dbReference type="Gene3D" id="3.20.20.140">
    <property type="entry name" value="Metal-dependent hydrolases"/>
    <property type="match status" value="1"/>
</dbReference>
<dbReference type="EC" id="3.5.4.2" evidence="3"/>
<dbReference type="InterPro" id="IPR006680">
    <property type="entry name" value="Amidohydro-rel"/>
</dbReference>